<name>A0A183LQF4_9TREM</name>
<gene>
    <name evidence="1" type="ORF">SMRZ_LOCUS6029</name>
</gene>
<evidence type="ECO:0000313" key="2">
    <source>
        <dbReference type="Proteomes" id="UP000277204"/>
    </source>
</evidence>
<proteinExistence type="predicted"/>
<organism evidence="1 2">
    <name type="scientific">Schistosoma margrebowiei</name>
    <dbReference type="NCBI Taxonomy" id="48269"/>
    <lineage>
        <taxon>Eukaryota</taxon>
        <taxon>Metazoa</taxon>
        <taxon>Spiralia</taxon>
        <taxon>Lophotrochozoa</taxon>
        <taxon>Platyhelminthes</taxon>
        <taxon>Trematoda</taxon>
        <taxon>Digenea</taxon>
        <taxon>Strigeidida</taxon>
        <taxon>Schistosomatoidea</taxon>
        <taxon>Schistosomatidae</taxon>
        <taxon>Schistosoma</taxon>
    </lineage>
</organism>
<dbReference type="Proteomes" id="UP000277204">
    <property type="component" value="Unassembled WGS sequence"/>
</dbReference>
<sequence>MKWISWAYIIYSMRTIVLSGINTRKFQLVNFTLEESKRSFESDESRSKQSFHQTKNHIRNLWGNKENEHFTMKQLYETDKHKLWSTLFPRLTLMDRNRNEDNIEKHPYQQTLFNKYFYFLQLKETDWLNGEVDKMKTNSKLSLNLVENNRFYETTHSVISNVSYSGNFSQLPLYKENDIDENSNIIIEVPFEKNELLINSNLSNKSQSIDETDKMIQSYSQSLTTSGNLSYTHSTLIWIILTGSILFLLNTLIFIAIYYQTHQLRKNSISQQSKSNMKTSSITKGTKQMLRIKQERVSNFNSTNKNESWQIDDKDSKIITHADVSNSLYGVNISSTITSSAPDCYALNDLSYSLHQPQHVGFTTCRNKINPALHEIPTVTTNLYNTTDNRSSISKSYDKHFVNLWNMDSPTVIGQTTNSLETKYPIQYSH</sequence>
<reference evidence="1 2" key="1">
    <citation type="submission" date="2018-11" db="EMBL/GenBank/DDBJ databases">
        <authorList>
            <consortium name="Pathogen Informatics"/>
        </authorList>
    </citation>
    <scope>NUCLEOTIDE SEQUENCE [LARGE SCALE GENOMIC DNA]</scope>
    <source>
        <strain evidence="1 2">Zambia</strain>
    </source>
</reference>
<dbReference type="EMBL" id="UZAI01002182">
    <property type="protein sequence ID" value="VDO69045.1"/>
    <property type="molecule type" value="Genomic_DNA"/>
</dbReference>
<evidence type="ECO:0000313" key="1">
    <source>
        <dbReference type="EMBL" id="VDO69045.1"/>
    </source>
</evidence>
<accession>A0A183LQF4</accession>
<dbReference type="AlphaFoldDB" id="A0A183LQF4"/>
<dbReference type="STRING" id="48269.A0A183LQF4"/>
<keyword evidence="2" id="KW-1185">Reference proteome</keyword>
<protein>
    <submittedName>
        <fullName evidence="1">Uncharacterized protein</fullName>
    </submittedName>
</protein>